<evidence type="ECO:0000313" key="13">
    <source>
        <dbReference type="EMBL" id="HJC70625.1"/>
    </source>
</evidence>
<feature type="transmembrane region" description="Helical" evidence="12">
    <location>
        <begin position="283"/>
        <end position="316"/>
    </location>
</feature>
<evidence type="ECO:0000256" key="7">
    <source>
        <dbReference type="ARBA" id="ARBA00022989"/>
    </source>
</evidence>
<dbReference type="InterPro" id="IPR001851">
    <property type="entry name" value="ABC_transp_permease"/>
</dbReference>
<dbReference type="Proteomes" id="UP000823854">
    <property type="component" value="Unassembled WGS sequence"/>
</dbReference>
<comment type="function">
    <text evidence="9">Part of the binding-protein-dependent transport system for D-xylose. Probably responsible for the translocation of the substrate across the membrane.</text>
</comment>
<keyword evidence="5" id="KW-0762">Sugar transport</keyword>
<accession>A0A9D2Q337</accession>
<keyword evidence="7 12" id="KW-1133">Transmembrane helix</keyword>
<dbReference type="PANTHER" id="PTHR32196">
    <property type="entry name" value="ABC TRANSPORTER PERMEASE PROTEIN YPHD-RELATED-RELATED"/>
    <property type="match status" value="1"/>
</dbReference>
<keyword evidence="3" id="KW-1003">Cell membrane</keyword>
<feature type="transmembrane region" description="Helical" evidence="12">
    <location>
        <begin position="120"/>
        <end position="141"/>
    </location>
</feature>
<dbReference type="GO" id="GO:0005886">
    <property type="term" value="C:plasma membrane"/>
    <property type="evidence" value="ECO:0007669"/>
    <property type="project" value="UniProtKB-SubCell"/>
</dbReference>
<keyword evidence="8 12" id="KW-0472">Membrane</keyword>
<evidence type="ECO:0000256" key="5">
    <source>
        <dbReference type="ARBA" id="ARBA00022597"/>
    </source>
</evidence>
<evidence type="ECO:0000256" key="4">
    <source>
        <dbReference type="ARBA" id="ARBA00022519"/>
    </source>
</evidence>
<feature type="compositionally biased region" description="Low complexity" evidence="11">
    <location>
        <begin position="1"/>
        <end position="10"/>
    </location>
</feature>
<evidence type="ECO:0000256" key="2">
    <source>
        <dbReference type="ARBA" id="ARBA00022448"/>
    </source>
</evidence>
<dbReference type="PANTHER" id="PTHR32196:SF32">
    <property type="entry name" value="XYLOSE TRANSPORT SYSTEM PERMEASE PROTEIN XYLH"/>
    <property type="match status" value="1"/>
</dbReference>
<evidence type="ECO:0000256" key="11">
    <source>
        <dbReference type="SAM" id="MobiDB-lite"/>
    </source>
</evidence>
<dbReference type="EMBL" id="DWWC01000277">
    <property type="protein sequence ID" value="HJC70625.1"/>
    <property type="molecule type" value="Genomic_DNA"/>
</dbReference>
<comment type="subcellular location">
    <subcellularLocation>
        <location evidence="1">Cell membrane</location>
        <topology evidence="1">Multi-pass membrane protein</topology>
    </subcellularLocation>
</comment>
<sequence length="357" mass="36801">MSAAAPASAPGAPPAPPPSDGDKDDRLVSVGRVRRLLMTPEVGAGSAAVLVFVGFTLVSPVFASQAGLANFLDPAATMGIMAIAVALLMIGGEFDLSTGVLTGSTALVTALAVTELNMNVWLGILLSLGFALAVGAVNGVMVHLTKLPSFIVTLGMMFVLWGLNYAVTQRLTGQVTVSGVRQYSGYDSARALFGSAVGPFQVSLVWWLLLTAVGAIVLLKSRWGNWIFALGGNSDAARAVGVPVMRVRVGLFMTTAAAAWLVGTLTVIRYGNATVTSGIGLEFYFIIAAVIGGCLLTGGAGSVIGASIGALIFGMVQQGMPLVGLPSEFFRTILGLVLLAAVLVNLWIKKRAMKVTS</sequence>
<protein>
    <recommendedName>
        <fullName evidence="10">Xylose transport system permease protein XylH</fullName>
    </recommendedName>
</protein>
<reference evidence="13" key="1">
    <citation type="journal article" date="2021" name="PeerJ">
        <title>Extensive microbial diversity within the chicken gut microbiome revealed by metagenomics and culture.</title>
        <authorList>
            <person name="Gilroy R."/>
            <person name="Ravi A."/>
            <person name="Getino M."/>
            <person name="Pursley I."/>
            <person name="Horton D.L."/>
            <person name="Alikhan N.F."/>
            <person name="Baker D."/>
            <person name="Gharbi K."/>
            <person name="Hall N."/>
            <person name="Watson M."/>
            <person name="Adriaenssens E.M."/>
            <person name="Foster-Nyarko E."/>
            <person name="Jarju S."/>
            <person name="Secka A."/>
            <person name="Antonio M."/>
            <person name="Oren A."/>
            <person name="Chaudhuri R.R."/>
            <person name="La Ragione R."/>
            <person name="Hildebrand F."/>
            <person name="Pallen M.J."/>
        </authorList>
    </citation>
    <scope>NUCLEOTIDE SEQUENCE</scope>
    <source>
        <strain evidence="13">CHK130-7132</strain>
    </source>
</reference>
<evidence type="ECO:0000313" key="14">
    <source>
        <dbReference type="Proteomes" id="UP000823854"/>
    </source>
</evidence>
<dbReference type="AlphaFoldDB" id="A0A9D2Q337"/>
<feature type="region of interest" description="Disordered" evidence="11">
    <location>
        <begin position="1"/>
        <end position="25"/>
    </location>
</feature>
<name>A0A9D2Q337_9MICO</name>
<feature type="transmembrane region" description="Helical" evidence="12">
    <location>
        <begin position="249"/>
        <end position="271"/>
    </location>
</feature>
<evidence type="ECO:0000256" key="10">
    <source>
        <dbReference type="ARBA" id="ARBA00035686"/>
    </source>
</evidence>
<proteinExistence type="predicted"/>
<evidence type="ECO:0000256" key="8">
    <source>
        <dbReference type="ARBA" id="ARBA00023136"/>
    </source>
</evidence>
<feature type="transmembrane region" description="Helical" evidence="12">
    <location>
        <begin position="328"/>
        <end position="348"/>
    </location>
</feature>
<keyword evidence="6 12" id="KW-0812">Transmembrane</keyword>
<dbReference type="Pfam" id="PF02653">
    <property type="entry name" value="BPD_transp_2"/>
    <property type="match status" value="1"/>
</dbReference>
<comment type="caution">
    <text evidence="13">The sequence shown here is derived from an EMBL/GenBank/DDBJ whole genome shotgun (WGS) entry which is preliminary data.</text>
</comment>
<feature type="transmembrane region" description="Helical" evidence="12">
    <location>
        <begin position="191"/>
        <end position="219"/>
    </location>
</feature>
<evidence type="ECO:0000256" key="12">
    <source>
        <dbReference type="SAM" id="Phobius"/>
    </source>
</evidence>
<dbReference type="CDD" id="cd06579">
    <property type="entry name" value="TM_PBP1_transp_AraH_like"/>
    <property type="match status" value="1"/>
</dbReference>
<keyword evidence="2" id="KW-0813">Transport</keyword>
<evidence type="ECO:0000256" key="1">
    <source>
        <dbReference type="ARBA" id="ARBA00004651"/>
    </source>
</evidence>
<reference evidence="13" key="2">
    <citation type="submission" date="2021-04" db="EMBL/GenBank/DDBJ databases">
        <authorList>
            <person name="Gilroy R."/>
        </authorList>
    </citation>
    <scope>NUCLEOTIDE SEQUENCE</scope>
    <source>
        <strain evidence="13">CHK130-7132</strain>
    </source>
</reference>
<feature type="transmembrane region" description="Helical" evidence="12">
    <location>
        <begin position="42"/>
        <end position="63"/>
    </location>
</feature>
<keyword evidence="4" id="KW-0997">Cell inner membrane</keyword>
<evidence type="ECO:0000256" key="6">
    <source>
        <dbReference type="ARBA" id="ARBA00022692"/>
    </source>
</evidence>
<evidence type="ECO:0000256" key="9">
    <source>
        <dbReference type="ARBA" id="ARBA00035611"/>
    </source>
</evidence>
<feature type="transmembrane region" description="Helical" evidence="12">
    <location>
        <begin position="147"/>
        <end position="167"/>
    </location>
</feature>
<gene>
    <name evidence="13" type="ORF">H9932_13250</name>
</gene>
<dbReference type="GO" id="GO:0022857">
    <property type="term" value="F:transmembrane transporter activity"/>
    <property type="evidence" value="ECO:0007669"/>
    <property type="project" value="InterPro"/>
</dbReference>
<feature type="transmembrane region" description="Helical" evidence="12">
    <location>
        <begin position="70"/>
        <end position="90"/>
    </location>
</feature>
<evidence type="ECO:0000256" key="3">
    <source>
        <dbReference type="ARBA" id="ARBA00022475"/>
    </source>
</evidence>
<organism evidence="13 14">
    <name type="scientific">Candidatus Brachybacterium intestinipullorum</name>
    <dbReference type="NCBI Taxonomy" id="2838512"/>
    <lineage>
        <taxon>Bacteria</taxon>
        <taxon>Bacillati</taxon>
        <taxon>Actinomycetota</taxon>
        <taxon>Actinomycetes</taxon>
        <taxon>Micrococcales</taxon>
        <taxon>Dermabacteraceae</taxon>
        <taxon>Brachybacterium</taxon>
    </lineage>
</organism>